<organism evidence="1 2">
    <name type="scientific">Acinetobacter gerneri</name>
    <dbReference type="NCBI Taxonomy" id="202952"/>
    <lineage>
        <taxon>Bacteria</taxon>
        <taxon>Pseudomonadati</taxon>
        <taxon>Pseudomonadota</taxon>
        <taxon>Gammaproteobacteria</taxon>
        <taxon>Moraxellales</taxon>
        <taxon>Moraxellaceae</taxon>
        <taxon>Acinetobacter</taxon>
    </lineage>
</organism>
<comment type="caution">
    <text evidence="1">The sequence shown here is derived from an EMBL/GenBank/DDBJ whole genome shotgun (WGS) entry which is preliminary data.</text>
</comment>
<evidence type="ECO:0000313" key="2">
    <source>
        <dbReference type="Proteomes" id="UP001243195"/>
    </source>
</evidence>
<sequence length="217" mass="25052">MNSHPTLLNLTTQIEQLEKWVNSSLEDKIKASEKDKNILCTSAKMLNQCIRDNRIVTKQKILIGLTQWSCASSQTWKESGYLLTAYCCEMLKEVIQLQREDDPIISLSAEQNNIHGREKNKHNDLCYSLKLLLQKQEKLSLKQKQDYEERITELQASFSFEAERFETFLAQSYVPADDPNAKMNQYVKSLINVCKELKKNELNASKTWRIQAASATV</sequence>
<protein>
    <submittedName>
        <fullName evidence="1">Uncharacterized protein</fullName>
    </submittedName>
</protein>
<dbReference type="EMBL" id="JAVIDA010000068">
    <property type="protein sequence ID" value="MDQ9073810.1"/>
    <property type="molecule type" value="Genomic_DNA"/>
</dbReference>
<dbReference type="RefSeq" id="WP_308957551.1">
    <property type="nucleotide sequence ID" value="NZ_JAVICY010000069.1"/>
</dbReference>
<gene>
    <name evidence="1" type="ORF">RFH51_20500</name>
</gene>
<reference evidence="1" key="1">
    <citation type="submission" date="2023-08" db="EMBL/GenBank/DDBJ databases">
        <title>Emergence of clinically-relevant ST2 carbapenem-resistant Acinetobacter baumannii strains in hospital sewages in Zhejiang, East of China.</title>
        <authorList>
            <person name="Kaichao C."/>
            <person name="Zhang R."/>
        </authorList>
    </citation>
    <scope>NUCLEOTIDE SEQUENCE</scope>
    <source>
        <strain evidence="1">M-SY-60</strain>
    </source>
</reference>
<dbReference type="Proteomes" id="UP001243195">
    <property type="component" value="Unassembled WGS sequence"/>
</dbReference>
<evidence type="ECO:0000313" key="1">
    <source>
        <dbReference type="EMBL" id="MDQ9073810.1"/>
    </source>
</evidence>
<accession>A0AAW8JQL2</accession>
<dbReference type="AlphaFoldDB" id="A0AAW8JQL2"/>
<name>A0AAW8JQL2_9GAMM</name>
<proteinExistence type="predicted"/>